<dbReference type="GO" id="GO:0016562">
    <property type="term" value="P:protein import into peroxisome matrix, receptor recycling"/>
    <property type="evidence" value="ECO:0007669"/>
    <property type="project" value="UniProtKB-ARBA"/>
</dbReference>
<evidence type="ECO:0000313" key="23">
    <source>
        <dbReference type="EMBL" id="ODQ47372.1"/>
    </source>
</evidence>
<dbReference type="PANTHER" id="PTHR23350">
    <property type="entry name" value="PEROXISOME ASSEMBLY PROTEIN 10"/>
    <property type="match status" value="1"/>
</dbReference>
<protein>
    <recommendedName>
        <fullName evidence="5">RING-type E3 ubiquitin transferase</fullName>
        <ecNumber evidence="5">2.3.2.27</ecNumber>
    </recommendedName>
    <alternativeName>
        <fullName evidence="18">Peroxin-10</fullName>
    </alternativeName>
</protein>
<evidence type="ECO:0000256" key="12">
    <source>
        <dbReference type="ARBA" id="ARBA00022786"/>
    </source>
</evidence>
<dbReference type="CDD" id="cd16527">
    <property type="entry name" value="RING-HC_PEX10"/>
    <property type="match status" value="1"/>
</dbReference>
<evidence type="ECO:0000256" key="15">
    <source>
        <dbReference type="ARBA" id="ARBA00022989"/>
    </source>
</evidence>
<dbReference type="PROSITE" id="PS50089">
    <property type="entry name" value="ZF_RING_2"/>
    <property type="match status" value="1"/>
</dbReference>
<gene>
    <name evidence="23" type="ORF">PICMEDRAFT_15332</name>
</gene>
<keyword evidence="15 21" id="KW-1133">Transmembrane helix</keyword>
<evidence type="ECO:0000256" key="13">
    <source>
        <dbReference type="ARBA" id="ARBA00022833"/>
    </source>
</evidence>
<dbReference type="PANTHER" id="PTHR23350:SF0">
    <property type="entry name" value="PEROXISOME BIOGENESIS FACTOR 10"/>
    <property type="match status" value="1"/>
</dbReference>
<dbReference type="Gene3D" id="3.30.40.10">
    <property type="entry name" value="Zinc/RING finger domain, C3HC4 (zinc finger)"/>
    <property type="match status" value="1"/>
</dbReference>
<organism evidence="23 24">
    <name type="scientific">Pichia membranifaciens NRRL Y-2026</name>
    <dbReference type="NCBI Taxonomy" id="763406"/>
    <lineage>
        <taxon>Eukaryota</taxon>
        <taxon>Fungi</taxon>
        <taxon>Dikarya</taxon>
        <taxon>Ascomycota</taxon>
        <taxon>Saccharomycotina</taxon>
        <taxon>Pichiomycetes</taxon>
        <taxon>Pichiales</taxon>
        <taxon>Pichiaceae</taxon>
        <taxon>Pichia</taxon>
    </lineage>
</organism>
<dbReference type="OrthoDB" id="6270329at2759"/>
<evidence type="ECO:0000256" key="5">
    <source>
        <dbReference type="ARBA" id="ARBA00012483"/>
    </source>
</evidence>
<evidence type="ECO:0000256" key="11">
    <source>
        <dbReference type="ARBA" id="ARBA00022771"/>
    </source>
</evidence>
<dbReference type="EC" id="2.3.2.27" evidence="5"/>
<keyword evidence="14" id="KW-0653">Protein transport</keyword>
<evidence type="ECO:0000259" key="22">
    <source>
        <dbReference type="PROSITE" id="PS50089"/>
    </source>
</evidence>
<dbReference type="GO" id="GO:0061630">
    <property type="term" value="F:ubiquitin protein ligase activity"/>
    <property type="evidence" value="ECO:0007669"/>
    <property type="project" value="UniProtKB-EC"/>
</dbReference>
<dbReference type="RefSeq" id="XP_019018485.1">
    <property type="nucleotide sequence ID" value="XM_019160775.1"/>
</dbReference>
<evidence type="ECO:0000256" key="6">
    <source>
        <dbReference type="ARBA" id="ARBA00022448"/>
    </source>
</evidence>
<keyword evidence="24" id="KW-1185">Reference proteome</keyword>
<dbReference type="InterPro" id="IPR006845">
    <property type="entry name" value="Pex_N"/>
</dbReference>
<evidence type="ECO:0000256" key="1">
    <source>
        <dbReference type="ARBA" id="ARBA00000900"/>
    </source>
</evidence>
<evidence type="ECO:0000256" key="18">
    <source>
        <dbReference type="ARBA" id="ARBA00041230"/>
    </source>
</evidence>
<name>A0A1E3NMM0_9ASCO</name>
<comment type="pathway">
    <text evidence="3">Protein modification; protein ubiquitination.</text>
</comment>
<dbReference type="InterPro" id="IPR025654">
    <property type="entry name" value="PEX2/10"/>
</dbReference>
<dbReference type="Proteomes" id="UP000094455">
    <property type="component" value="Unassembled WGS sequence"/>
</dbReference>
<comment type="catalytic activity">
    <reaction evidence="1">
        <text>S-ubiquitinyl-[E2 ubiquitin-conjugating enzyme]-L-cysteine + [acceptor protein]-L-lysine = [E2 ubiquitin-conjugating enzyme]-L-cysteine + N(6)-ubiquitinyl-[acceptor protein]-L-lysine.</text>
        <dbReference type="EC" id="2.3.2.27"/>
    </reaction>
</comment>
<keyword evidence="12" id="KW-0833">Ubl conjugation pathway</keyword>
<feature type="region of interest" description="Disordered" evidence="20">
    <location>
        <begin position="1"/>
        <end position="23"/>
    </location>
</feature>
<feature type="compositionally biased region" description="Basic and acidic residues" evidence="20">
    <location>
        <begin position="1"/>
        <end position="14"/>
    </location>
</feature>
<dbReference type="Pfam" id="PF13639">
    <property type="entry name" value="zf-RING_2"/>
    <property type="match status" value="1"/>
</dbReference>
<dbReference type="GO" id="GO:0008270">
    <property type="term" value="F:zinc ion binding"/>
    <property type="evidence" value="ECO:0007669"/>
    <property type="project" value="UniProtKB-KW"/>
</dbReference>
<dbReference type="GO" id="GO:0016567">
    <property type="term" value="P:protein ubiquitination"/>
    <property type="evidence" value="ECO:0007669"/>
    <property type="project" value="UniProtKB-ARBA"/>
</dbReference>
<evidence type="ECO:0000313" key="24">
    <source>
        <dbReference type="Proteomes" id="UP000094455"/>
    </source>
</evidence>
<evidence type="ECO:0000256" key="14">
    <source>
        <dbReference type="ARBA" id="ARBA00022927"/>
    </source>
</evidence>
<dbReference type="SUPFAM" id="SSF57850">
    <property type="entry name" value="RING/U-box"/>
    <property type="match status" value="1"/>
</dbReference>
<dbReference type="PROSITE" id="PS00518">
    <property type="entry name" value="ZF_RING_1"/>
    <property type="match status" value="1"/>
</dbReference>
<accession>A0A1E3NMM0</accession>
<proteinExistence type="inferred from homology"/>
<evidence type="ECO:0000256" key="9">
    <source>
        <dbReference type="ARBA" id="ARBA00022692"/>
    </source>
</evidence>
<dbReference type="AlphaFoldDB" id="A0A1E3NMM0"/>
<dbReference type="InterPro" id="IPR013083">
    <property type="entry name" value="Znf_RING/FYVE/PHD"/>
</dbReference>
<keyword evidence="9 21" id="KW-0812">Transmembrane</keyword>
<keyword evidence="10" id="KW-0479">Metal-binding</keyword>
<dbReference type="EMBL" id="KV454002">
    <property type="protein sequence ID" value="ODQ47372.1"/>
    <property type="molecule type" value="Genomic_DNA"/>
</dbReference>
<evidence type="ECO:0000256" key="2">
    <source>
        <dbReference type="ARBA" id="ARBA00004585"/>
    </source>
</evidence>
<evidence type="ECO:0000256" key="4">
    <source>
        <dbReference type="ARBA" id="ARBA00008704"/>
    </source>
</evidence>
<evidence type="ECO:0000256" key="10">
    <source>
        <dbReference type="ARBA" id="ARBA00022723"/>
    </source>
</evidence>
<keyword evidence="13" id="KW-0862">Zinc</keyword>
<dbReference type="InterPro" id="IPR001841">
    <property type="entry name" value="Znf_RING"/>
</dbReference>
<keyword evidence="17" id="KW-0576">Peroxisome</keyword>
<keyword evidence="6" id="KW-0813">Transport</keyword>
<dbReference type="InterPro" id="IPR017907">
    <property type="entry name" value="Znf_RING_CS"/>
</dbReference>
<evidence type="ECO:0000256" key="17">
    <source>
        <dbReference type="ARBA" id="ARBA00023140"/>
    </source>
</evidence>
<keyword evidence="8" id="KW-0808">Transferase</keyword>
<keyword evidence="11 19" id="KW-0863">Zinc-finger</keyword>
<reference evidence="23 24" key="1">
    <citation type="journal article" date="2016" name="Proc. Natl. Acad. Sci. U.S.A.">
        <title>Comparative genomics of biotechnologically important yeasts.</title>
        <authorList>
            <person name="Riley R."/>
            <person name="Haridas S."/>
            <person name="Wolfe K.H."/>
            <person name="Lopes M.R."/>
            <person name="Hittinger C.T."/>
            <person name="Goeker M."/>
            <person name="Salamov A.A."/>
            <person name="Wisecaver J.H."/>
            <person name="Long T.M."/>
            <person name="Calvey C.H."/>
            <person name="Aerts A.L."/>
            <person name="Barry K.W."/>
            <person name="Choi C."/>
            <person name="Clum A."/>
            <person name="Coughlan A.Y."/>
            <person name="Deshpande S."/>
            <person name="Douglass A.P."/>
            <person name="Hanson S.J."/>
            <person name="Klenk H.-P."/>
            <person name="LaButti K.M."/>
            <person name="Lapidus A."/>
            <person name="Lindquist E.A."/>
            <person name="Lipzen A.M."/>
            <person name="Meier-Kolthoff J.P."/>
            <person name="Ohm R.A."/>
            <person name="Otillar R.P."/>
            <person name="Pangilinan J.L."/>
            <person name="Peng Y."/>
            <person name="Rokas A."/>
            <person name="Rosa C.A."/>
            <person name="Scheuner C."/>
            <person name="Sibirny A.A."/>
            <person name="Slot J.C."/>
            <person name="Stielow J.B."/>
            <person name="Sun H."/>
            <person name="Kurtzman C.P."/>
            <person name="Blackwell M."/>
            <person name="Grigoriev I.V."/>
            <person name="Jeffries T.W."/>
        </authorList>
    </citation>
    <scope>NUCLEOTIDE SEQUENCE [LARGE SCALE GENOMIC DNA]</scope>
    <source>
        <strain evidence="23 24">NRRL Y-2026</strain>
    </source>
</reference>
<comment type="similarity">
    <text evidence="4">Belongs to the pex2/pex10/pex12 family.</text>
</comment>
<dbReference type="GO" id="GO:0005778">
    <property type="term" value="C:peroxisomal membrane"/>
    <property type="evidence" value="ECO:0007669"/>
    <property type="project" value="UniProtKB-SubCell"/>
</dbReference>
<sequence>MSDTDRPQGHTKHDTTRHRKEQRMSPLWYTRLLPFATAPTIVRANQKDEHLVADLEKKLSELVKQIKGTRFAHGHGAAIGLAAKLVYFLATTAVGARTLGEEYVDLSYVDRTGRRRVGVFRRTLFVLAYVLLPYLLSRVLKLAASVSAVSTGHPRLRRLLERVSFLSLVDATNLHLALFYFTGKYYQLAKRVFGLRYVLNYTPDARSRQAGGNGNYEVLGGLMVVQLVLKYGAVLRKALAGARGDGTSGDAASTAVQIRRDAGQGVFRGTGKGSSSSSDYGSNSDAKPSSATATATATIDLADPAQLPYVAQHSRQCLLCLSPMQDPAAAGCGHVFCWSCVLEWGRASAAAAAECPLCRAPLRACELLPLR</sequence>
<feature type="compositionally biased region" description="Low complexity" evidence="20">
    <location>
        <begin position="273"/>
        <end position="284"/>
    </location>
</feature>
<evidence type="ECO:0000256" key="16">
    <source>
        <dbReference type="ARBA" id="ARBA00023136"/>
    </source>
</evidence>
<dbReference type="SMART" id="SM00184">
    <property type="entry name" value="RING"/>
    <property type="match status" value="1"/>
</dbReference>
<evidence type="ECO:0000256" key="8">
    <source>
        <dbReference type="ARBA" id="ARBA00022679"/>
    </source>
</evidence>
<feature type="domain" description="RING-type" evidence="22">
    <location>
        <begin position="317"/>
        <end position="359"/>
    </location>
</feature>
<feature type="transmembrane region" description="Helical" evidence="21">
    <location>
        <begin position="124"/>
        <end position="143"/>
    </location>
</feature>
<feature type="region of interest" description="Disordered" evidence="20">
    <location>
        <begin position="265"/>
        <end position="289"/>
    </location>
</feature>
<dbReference type="Pfam" id="PF04757">
    <property type="entry name" value="Pex2_Pex12"/>
    <property type="match status" value="1"/>
</dbReference>
<dbReference type="GeneID" id="30177462"/>
<evidence type="ECO:0000256" key="20">
    <source>
        <dbReference type="SAM" id="MobiDB-lite"/>
    </source>
</evidence>
<evidence type="ECO:0000256" key="19">
    <source>
        <dbReference type="PROSITE-ProRule" id="PRU00175"/>
    </source>
</evidence>
<evidence type="ECO:0000256" key="7">
    <source>
        <dbReference type="ARBA" id="ARBA00022593"/>
    </source>
</evidence>
<evidence type="ECO:0000256" key="3">
    <source>
        <dbReference type="ARBA" id="ARBA00004906"/>
    </source>
</evidence>
<keyword evidence="16 21" id="KW-0472">Membrane</keyword>
<keyword evidence="7" id="KW-0962">Peroxisome biogenesis</keyword>
<evidence type="ECO:0000256" key="21">
    <source>
        <dbReference type="SAM" id="Phobius"/>
    </source>
</evidence>
<comment type="subcellular location">
    <subcellularLocation>
        <location evidence="2">Peroxisome membrane</location>
        <topology evidence="2">Multi-pass membrane protein</topology>
    </subcellularLocation>
</comment>
<dbReference type="STRING" id="763406.A0A1E3NMM0"/>